<sequence>MASSRSTPQHRLSSSWSPSDGLAPPSLMRGGHKQRGRRPAASAAALHMGFIHLLCCAAALGVLYWCVSFRGGLAWNASNKDLIFNVHPVLMVAGFIVIYSEANLAYKMVGGTKSYKKLVHLVLQGAALVLGCIGVIAAFKFHNEKGIDNLYSLHSWLGMLTIVAFAVQWLVGFIVFWYPGGASYTRARMQPWHVFLGLFIYGLALTSAETGLLEKLTFLQSAKLISRFGTEAMFVNALGLSLVVIGPLVIWATLDHEVRVAQLIDK</sequence>
<accession>A0ACC2EGN2</accession>
<gene>
    <name evidence="1" type="ORF">O6H91_02G069000</name>
</gene>
<organism evidence="1 2">
    <name type="scientific">Diphasiastrum complanatum</name>
    <name type="common">Issler's clubmoss</name>
    <name type="synonym">Lycopodium complanatum</name>
    <dbReference type="NCBI Taxonomy" id="34168"/>
    <lineage>
        <taxon>Eukaryota</taxon>
        <taxon>Viridiplantae</taxon>
        <taxon>Streptophyta</taxon>
        <taxon>Embryophyta</taxon>
        <taxon>Tracheophyta</taxon>
        <taxon>Lycopodiopsida</taxon>
        <taxon>Lycopodiales</taxon>
        <taxon>Lycopodiaceae</taxon>
        <taxon>Lycopodioideae</taxon>
        <taxon>Diphasiastrum</taxon>
    </lineage>
</organism>
<keyword evidence="2" id="KW-1185">Reference proteome</keyword>
<name>A0ACC2EGN2_DIPCM</name>
<proteinExistence type="predicted"/>
<comment type="caution">
    <text evidence="1">The sequence shown here is derived from an EMBL/GenBank/DDBJ whole genome shotgun (WGS) entry which is preliminary data.</text>
</comment>
<dbReference type="Proteomes" id="UP001162992">
    <property type="component" value="Chromosome 2"/>
</dbReference>
<evidence type="ECO:0000313" key="2">
    <source>
        <dbReference type="Proteomes" id="UP001162992"/>
    </source>
</evidence>
<evidence type="ECO:0000313" key="1">
    <source>
        <dbReference type="EMBL" id="KAJ7565647.1"/>
    </source>
</evidence>
<dbReference type="EMBL" id="CM055093">
    <property type="protein sequence ID" value="KAJ7565647.1"/>
    <property type="molecule type" value="Genomic_DNA"/>
</dbReference>
<protein>
    <submittedName>
        <fullName evidence="1">Uncharacterized protein</fullName>
    </submittedName>
</protein>
<reference evidence="2" key="1">
    <citation type="journal article" date="2024" name="Proc. Natl. Acad. Sci. U.S.A.">
        <title>Extraordinary preservation of gene collinearity over three hundred million years revealed in homosporous lycophytes.</title>
        <authorList>
            <person name="Li C."/>
            <person name="Wickell D."/>
            <person name="Kuo L.Y."/>
            <person name="Chen X."/>
            <person name="Nie B."/>
            <person name="Liao X."/>
            <person name="Peng D."/>
            <person name="Ji J."/>
            <person name="Jenkins J."/>
            <person name="Williams M."/>
            <person name="Shu S."/>
            <person name="Plott C."/>
            <person name="Barry K."/>
            <person name="Rajasekar S."/>
            <person name="Grimwood J."/>
            <person name="Han X."/>
            <person name="Sun S."/>
            <person name="Hou Z."/>
            <person name="He W."/>
            <person name="Dai G."/>
            <person name="Sun C."/>
            <person name="Schmutz J."/>
            <person name="Leebens-Mack J.H."/>
            <person name="Li F.W."/>
            <person name="Wang L."/>
        </authorList>
    </citation>
    <scope>NUCLEOTIDE SEQUENCE [LARGE SCALE GENOMIC DNA]</scope>
    <source>
        <strain evidence="2">cv. PW_Plant_1</strain>
    </source>
</reference>